<name>A0AAV7P5M9_PLEWA</name>
<organism evidence="2 3">
    <name type="scientific">Pleurodeles waltl</name>
    <name type="common">Iberian ribbed newt</name>
    <dbReference type="NCBI Taxonomy" id="8319"/>
    <lineage>
        <taxon>Eukaryota</taxon>
        <taxon>Metazoa</taxon>
        <taxon>Chordata</taxon>
        <taxon>Craniata</taxon>
        <taxon>Vertebrata</taxon>
        <taxon>Euteleostomi</taxon>
        <taxon>Amphibia</taxon>
        <taxon>Batrachia</taxon>
        <taxon>Caudata</taxon>
        <taxon>Salamandroidea</taxon>
        <taxon>Salamandridae</taxon>
        <taxon>Pleurodelinae</taxon>
        <taxon>Pleurodeles</taxon>
    </lineage>
</organism>
<accession>A0AAV7P5M9</accession>
<dbReference type="EMBL" id="JANPWB010000011">
    <property type="protein sequence ID" value="KAJ1122454.1"/>
    <property type="molecule type" value="Genomic_DNA"/>
</dbReference>
<dbReference type="AlphaFoldDB" id="A0AAV7P5M9"/>
<protein>
    <submittedName>
        <fullName evidence="2">Uncharacterized protein</fullName>
    </submittedName>
</protein>
<evidence type="ECO:0000313" key="2">
    <source>
        <dbReference type="EMBL" id="KAJ1122454.1"/>
    </source>
</evidence>
<feature type="region of interest" description="Disordered" evidence="1">
    <location>
        <begin position="14"/>
        <end position="33"/>
    </location>
</feature>
<evidence type="ECO:0000313" key="3">
    <source>
        <dbReference type="Proteomes" id="UP001066276"/>
    </source>
</evidence>
<evidence type="ECO:0000256" key="1">
    <source>
        <dbReference type="SAM" id="MobiDB-lite"/>
    </source>
</evidence>
<keyword evidence="3" id="KW-1185">Reference proteome</keyword>
<dbReference type="Proteomes" id="UP001066276">
    <property type="component" value="Chromosome 7"/>
</dbReference>
<gene>
    <name evidence="2" type="ORF">NDU88_000941</name>
</gene>
<sequence length="122" mass="12793">MLVAMAPARAAAGDQLQLTSPGLAPATEEKDKSRCALEKGMEGPCVGGTQQTDLGGAVTPSALSDCSIIRVAPGQTPVQQRHPVYSQSITITGHWAGVLWEHTLGPGIIKVLDHHSAMQTRE</sequence>
<proteinExistence type="predicted"/>
<reference evidence="2" key="1">
    <citation type="journal article" date="2022" name="bioRxiv">
        <title>Sequencing and chromosome-scale assembly of the giantPleurodeles waltlgenome.</title>
        <authorList>
            <person name="Brown T."/>
            <person name="Elewa A."/>
            <person name="Iarovenko S."/>
            <person name="Subramanian E."/>
            <person name="Araus A.J."/>
            <person name="Petzold A."/>
            <person name="Susuki M."/>
            <person name="Suzuki K.-i.T."/>
            <person name="Hayashi T."/>
            <person name="Toyoda A."/>
            <person name="Oliveira C."/>
            <person name="Osipova E."/>
            <person name="Leigh N.D."/>
            <person name="Simon A."/>
            <person name="Yun M.H."/>
        </authorList>
    </citation>
    <scope>NUCLEOTIDE SEQUENCE</scope>
    <source>
        <strain evidence="2">20211129_DDA</strain>
        <tissue evidence="2">Liver</tissue>
    </source>
</reference>
<comment type="caution">
    <text evidence="2">The sequence shown here is derived from an EMBL/GenBank/DDBJ whole genome shotgun (WGS) entry which is preliminary data.</text>
</comment>